<dbReference type="RefSeq" id="WP_012965183.1">
    <property type="nucleotide sequence ID" value="NC_013849.1"/>
</dbReference>
<organism evidence="1 2">
    <name type="scientific">Ferroglobus placidus (strain DSM 10642 / AEDII12DO)</name>
    <dbReference type="NCBI Taxonomy" id="589924"/>
    <lineage>
        <taxon>Archaea</taxon>
        <taxon>Methanobacteriati</taxon>
        <taxon>Methanobacteriota</taxon>
        <taxon>Archaeoglobi</taxon>
        <taxon>Archaeoglobales</taxon>
        <taxon>Archaeoglobaceae</taxon>
        <taxon>Ferroglobus</taxon>
    </lineage>
</organism>
<gene>
    <name evidence="1" type="ordered locus">Ferp_0668</name>
</gene>
<dbReference type="STRING" id="589924.Ferp_0668"/>
<protein>
    <submittedName>
        <fullName evidence="1">Uncharacterized protein</fullName>
    </submittedName>
</protein>
<dbReference type="PaxDb" id="589924-Ferp_0668"/>
<accession>D3S3K6</accession>
<reference evidence="1 2" key="2">
    <citation type="journal article" date="2011" name="Stand. Genomic Sci.">
        <title>Complete genome sequence of Ferroglobus placidus AEDII12DO.</title>
        <authorList>
            <person name="Anderson I."/>
            <person name="Risso C."/>
            <person name="Holmes D."/>
            <person name="Lucas S."/>
            <person name="Copeland A."/>
            <person name="Lapidus A."/>
            <person name="Cheng J.F."/>
            <person name="Bruce D."/>
            <person name="Goodwin L."/>
            <person name="Pitluck S."/>
            <person name="Saunders E."/>
            <person name="Brettin T."/>
            <person name="Detter J.C."/>
            <person name="Han C."/>
            <person name="Tapia R."/>
            <person name="Larimer F."/>
            <person name="Land M."/>
            <person name="Hauser L."/>
            <person name="Woyke T."/>
            <person name="Lovley D."/>
            <person name="Kyrpides N."/>
            <person name="Ivanova N."/>
        </authorList>
    </citation>
    <scope>NUCLEOTIDE SEQUENCE [LARGE SCALE GENOMIC DNA]</scope>
    <source>
        <strain evidence="2">DSM 10642 / AEDII12DO</strain>
    </source>
</reference>
<sequence length="248" mass="25591">MSVSGRVLLGIVILLAVGVLVLPSTVSLFAGQHDWYNIDNPENDIPCQKCHADVFDELSNSPYHINFSGGTANQADEADCGACHQAAAVVGGGLTLANGSGAFGSPGKEAHAAASISCMWCHGYPGNFTAPTAGGFGISGDPADTGAYAAHRPWVLSAMADNPANNTDLLTGPNEACIGCHTHVAVRINWTHAVSLEFNATNTGTGWTTENYNANGTAVRIVWGNAEGTGGLLYNGTTTKSWGTGTWP</sequence>
<dbReference type="SUPFAM" id="SSF48695">
    <property type="entry name" value="Multiheme cytochromes"/>
    <property type="match status" value="1"/>
</dbReference>
<evidence type="ECO:0000313" key="1">
    <source>
        <dbReference type="EMBL" id="ADC64839.1"/>
    </source>
</evidence>
<dbReference type="EMBL" id="CP001899">
    <property type="protein sequence ID" value="ADC64839.1"/>
    <property type="molecule type" value="Genomic_DNA"/>
</dbReference>
<evidence type="ECO:0000313" key="2">
    <source>
        <dbReference type="Proteomes" id="UP000002613"/>
    </source>
</evidence>
<dbReference type="KEGG" id="fpl:Ferp_0668"/>
<dbReference type="Gene3D" id="1.10.1130.10">
    <property type="entry name" value="Flavocytochrome C3, Chain A"/>
    <property type="match status" value="1"/>
</dbReference>
<dbReference type="InterPro" id="IPR036280">
    <property type="entry name" value="Multihaem_cyt_sf"/>
</dbReference>
<dbReference type="AlphaFoldDB" id="D3S3K6"/>
<reference evidence="2" key="1">
    <citation type="submission" date="2010-02" db="EMBL/GenBank/DDBJ databases">
        <title>Complete sequence of Ferroglobus placidus DSM 10642.</title>
        <authorList>
            <consortium name="US DOE Joint Genome Institute"/>
            <person name="Lucas S."/>
            <person name="Copeland A."/>
            <person name="Lapidus A."/>
            <person name="Cheng J.-F."/>
            <person name="Bruce D."/>
            <person name="Goodwin L."/>
            <person name="Pitluck S."/>
            <person name="Saunders E."/>
            <person name="Brettin T."/>
            <person name="Detter J.C."/>
            <person name="Han C."/>
            <person name="Tapia R."/>
            <person name="Larimer F."/>
            <person name="Land M."/>
            <person name="Hauser L."/>
            <person name="Kyrpides N."/>
            <person name="Ivanova N."/>
            <person name="Holmes D."/>
            <person name="Lovley D."/>
            <person name="Kyrpides N."/>
            <person name="Anderson I.J."/>
            <person name="Woyke T."/>
        </authorList>
    </citation>
    <scope>NUCLEOTIDE SEQUENCE [LARGE SCALE GENOMIC DNA]</scope>
    <source>
        <strain evidence="2">DSM 10642 / AEDII12DO</strain>
    </source>
</reference>
<name>D3S3K6_FERPA</name>
<dbReference type="eggNOG" id="arCOG10904">
    <property type="taxonomic scope" value="Archaea"/>
</dbReference>
<proteinExistence type="predicted"/>
<keyword evidence="2" id="KW-1185">Reference proteome</keyword>
<dbReference type="HOGENOM" id="CLU_096324_0_0_2"/>
<dbReference type="GeneID" id="8778172"/>
<dbReference type="Proteomes" id="UP000002613">
    <property type="component" value="Chromosome"/>
</dbReference>
<dbReference type="OrthoDB" id="51664at2157"/>